<protein>
    <recommendedName>
        <fullName evidence="3">Glycosyltransferase family 1 protein</fullName>
    </recommendedName>
</protein>
<keyword evidence="2" id="KW-1185">Reference proteome</keyword>
<dbReference type="Proteomes" id="UP000838160">
    <property type="component" value="Unassembled WGS sequence"/>
</dbReference>
<comment type="caution">
    <text evidence="1">The sequence shown here is derived from an EMBL/GenBank/DDBJ whole genome shotgun (WGS) entry which is preliminary data.</text>
</comment>
<dbReference type="Gene3D" id="3.40.50.11010">
    <property type="match status" value="1"/>
</dbReference>
<proteinExistence type="predicted"/>
<dbReference type="RefSeq" id="WP_237486493.1">
    <property type="nucleotide sequence ID" value="NZ_CAKLCM010000003.1"/>
</dbReference>
<reference evidence="1" key="1">
    <citation type="submission" date="2021-12" db="EMBL/GenBank/DDBJ databases">
        <authorList>
            <person name="Rodrigo-Torres L."/>
            <person name="Arahal R. D."/>
            <person name="Lucena T."/>
        </authorList>
    </citation>
    <scope>NUCLEOTIDE SEQUENCE</scope>
    <source>
        <strain evidence="1">CECT 8226</strain>
    </source>
</reference>
<dbReference type="Gene3D" id="3.40.50.2000">
    <property type="entry name" value="Glycogen Phosphorylase B"/>
    <property type="match status" value="1"/>
</dbReference>
<gene>
    <name evidence="1" type="ORF">VHP8226_03695</name>
</gene>
<dbReference type="SUPFAM" id="SSF53756">
    <property type="entry name" value="UDP-Glycosyltransferase/glycogen phosphorylase"/>
    <property type="match status" value="1"/>
</dbReference>
<name>A0ABN8DNQ0_9VIBR</name>
<accession>A0ABN8DNQ0</accession>
<organism evidence="1 2">
    <name type="scientific">Vibrio hippocampi</name>
    <dbReference type="NCBI Taxonomy" id="654686"/>
    <lineage>
        <taxon>Bacteria</taxon>
        <taxon>Pseudomonadati</taxon>
        <taxon>Pseudomonadota</taxon>
        <taxon>Gammaproteobacteria</taxon>
        <taxon>Vibrionales</taxon>
        <taxon>Vibrionaceae</taxon>
        <taxon>Vibrio</taxon>
    </lineage>
</organism>
<evidence type="ECO:0000313" key="1">
    <source>
        <dbReference type="EMBL" id="CAH0529969.1"/>
    </source>
</evidence>
<evidence type="ECO:0000313" key="2">
    <source>
        <dbReference type="Proteomes" id="UP000838160"/>
    </source>
</evidence>
<evidence type="ECO:0008006" key="3">
    <source>
        <dbReference type="Google" id="ProtNLM"/>
    </source>
</evidence>
<dbReference type="EMBL" id="CAKLCM010000003">
    <property type="protein sequence ID" value="CAH0529969.1"/>
    <property type="molecule type" value="Genomic_DNA"/>
</dbReference>
<sequence length="373" mass="41714">MRDLIVFGEDYGALPTSTQHLINCLAQTRKVLWVNSIGLRQPKFNLRDWQRAANKLLGRSKAQQFNQTPVAAPENLHVVNVMTIPAPRSVITRRIAQHWLTRQLQPVVKALKLHRPILWTSLPTAVDMVNQLGDRGCVYYCGDDFASLAGVDGDTVTQYEAELVNKADLVLTASDALTAKFADANTVTLTHGVDCQHFSSPAKRAPDLPSRGRPIAGFYGSLSQWLDYELLNKTILALPDWDFVFIGAQEITPFPLVQTDNVHLLGPKPHHLLPQYSQHWQVSLLPFVLNQQILSCNPLKLKEYLATGTPVVSTPFPALKPYQQHIHTAANVEQMVACLQSIKNQPTRLPKGLVEQESWQHKAQQVELLLEAL</sequence>